<accession>A0A8B9L4S4</accession>
<dbReference type="InterPro" id="IPR004367">
    <property type="entry name" value="Cyclin_C-dom"/>
</dbReference>
<dbReference type="SMART" id="SM01332">
    <property type="entry name" value="Cyclin_C"/>
    <property type="match status" value="1"/>
</dbReference>
<dbReference type="SMART" id="SM00385">
    <property type="entry name" value="CYCLIN"/>
    <property type="match status" value="2"/>
</dbReference>
<dbReference type="InterPro" id="IPR013763">
    <property type="entry name" value="Cyclin-like_dom"/>
</dbReference>
<feature type="domain" description="Cyclin-like" evidence="4">
    <location>
        <begin position="238"/>
        <end position="325"/>
    </location>
</feature>
<evidence type="ECO:0000256" key="1">
    <source>
        <dbReference type="ARBA" id="ARBA00023127"/>
    </source>
</evidence>
<evidence type="ECO:0000256" key="2">
    <source>
        <dbReference type="RuleBase" id="RU000383"/>
    </source>
</evidence>
<dbReference type="Pfam" id="PF02984">
    <property type="entry name" value="Cyclin_C"/>
    <property type="match status" value="1"/>
</dbReference>
<dbReference type="OrthoDB" id="5590282at2759"/>
<keyword evidence="1 2" id="KW-0195">Cyclin</keyword>
<dbReference type="Proteomes" id="UP000694621">
    <property type="component" value="Unplaced"/>
</dbReference>
<dbReference type="PANTHER" id="PTHR10177">
    <property type="entry name" value="CYCLINS"/>
    <property type="match status" value="1"/>
</dbReference>
<feature type="compositionally biased region" description="Basic and acidic residues" evidence="3">
    <location>
        <begin position="34"/>
        <end position="62"/>
    </location>
</feature>
<gene>
    <name evidence="6" type="primary">ccnp</name>
</gene>
<sequence>MARTGLCDSRTLLDPKKTEERPPLRTWANTYGPRECRSCPDGDERRPQPRDKRITDHKRENQNPRWVQRLPPCAEDEIIIDYSQNDLGTPDCFEQEAVLSHLQILQMAPSLRDMLPGLLRKEMEVAMDKLGLLYDQSYAWDVFSDMMEVFNFSEETLYLAVHLLNRALRCFKVSVSSLQLLGVTCLFIAAKKEECLLPEISELCYLMANTYSKKQFLRMERRVLGALKFELYNCPPIHFLLLSAYIARCSDKVVCMARYLLELCLLEGQCVVYLPAQLAGAALHLARKIIKEPQSPESESAWCIASTIHVGSEATLHSIMQVMATAAARASSRETRATFVKFSTSATLQVSLHPALSSAPCLLGLQS</sequence>
<dbReference type="Gene3D" id="1.10.472.10">
    <property type="entry name" value="Cyclin-like"/>
    <property type="match status" value="2"/>
</dbReference>
<dbReference type="FunFam" id="1.10.472.10:FF:000057">
    <property type="entry name" value="Cyclin N-terminal domain containing 2"/>
    <property type="match status" value="1"/>
</dbReference>
<dbReference type="InterPro" id="IPR039361">
    <property type="entry name" value="Cyclin"/>
</dbReference>
<name>A0A8B9L4S4_ASTMX</name>
<dbReference type="Pfam" id="PF00134">
    <property type="entry name" value="Cyclin_N"/>
    <property type="match status" value="1"/>
</dbReference>
<organism evidence="6 7">
    <name type="scientific">Astyanax mexicanus</name>
    <name type="common">Blind cave fish</name>
    <name type="synonym">Astyanax fasciatus mexicanus</name>
    <dbReference type="NCBI Taxonomy" id="7994"/>
    <lineage>
        <taxon>Eukaryota</taxon>
        <taxon>Metazoa</taxon>
        <taxon>Chordata</taxon>
        <taxon>Craniata</taxon>
        <taxon>Vertebrata</taxon>
        <taxon>Euteleostomi</taxon>
        <taxon>Actinopterygii</taxon>
        <taxon>Neopterygii</taxon>
        <taxon>Teleostei</taxon>
        <taxon>Ostariophysi</taxon>
        <taxon>Characiformes</taxon>
        <taxon>Characoidei</taxon>
        <taxon>Acestrorhamphidae</taxon>
        <taxon>Acestrorhamphinae</taxon>
        <taxon>Astyanax</taxon>
    </lineage>
</organism>
<evidence type="ECO:0000259" key="5">
    <source>
        <dbReference type="SMART" id="SM01332"/>
    </source>
</evidence>
<dbReference type="InterPro" id="IPR006671">
    <property type="entry name" value="Cyclin_N"/>
</dbReference>
<proteinExistence type="inferred from homology"/>
<evidence type="ECO:0000313" key="7">
    <source>
        <dbReference type="Proteomes" id="UP000694621"/>
    </source>
</evidence>
<evidence type="ECO:0000256" key="3">
    <source>
        <dbReference type="SAM" id="MobiDB-lite"/>
    </source>
</evidence>
<reference evidence="6" key="1">
    <citation type="submission" date="2025-08" db="UniProtKB">
        <authorList>
            <consortium name="Ensembl"/>
        </authorList>
    </citation>
    <scope>IDENTIFICATION</scope>
</reference>
<evidence type="ECO:0000313" key="6">
    <source>
        <dbReference type="Ensembl" id="ENSAMXP00005045166.1"/>
    </source>
</evidence>
<dbReference type="SUPFAM" id="SSF47954">
    <property type="entry name" value="Cyclin-like"/>
    <property type="match status" value="2"/>
</dbReference>
<feature type="domain" description="Cyclin-like" evidence="4">
    <location>
        <begin position="141"/>
        <end position="225"/>
    </location>
</feature>
<protein>
    <recommendedName>
        <fullName evidence="8">Cyclin N-terminal domain containing 2</fullName>
    </recommendedName>
</protein>
<dbReference type="AlphaFoldDB" id="A0A8B9L4S4"/>
<comment type="similarity">
    <text evidence="2">Belongs to the cyclin family.</text>
</comment>
<dbReference type="CDD" id="cd20537">
    <property type="entry name" value="CYCLIN_CCNO-like_rpt2"/>
    <property type="match status" value="1"/>
</dbReference>
<evidence type="ECO:0000259" key="4">
    <source>
        <dbReference type="SMART" id="SM00385"/>
    </source>
</evidence>
<feature type="region of interest" description="Disordered" evidence="3">
    <location>
        <begin position="1"/>
        <end position="65"/>
    </location>
</feature>
<dbReference type="InterPro" id="IPR036915">
    <property type="entry name" value="Cyclin-like_sf"/>
</dbReference>
<feature type="domain" description="Cyclin C-terminal" evidence="5">
    <location>
        <begin position="234"/>
        <end position="356"/>
    </location>
</feature>
<evidence type="ECO:0008006" key="8">
    <source>
        <dbReference type="Google" id="ProtNLM"/>
    </source>
</evidence>
<dbReference type="Ensembl" id="ENSAMXT00005049087.1">
    <property type="protein sequence ID" value="ENSAMXP00005045166.1"/>
    <property type="gene ID" value="ENSAMXG00005020926.1"/>
</dbReference>
<feature type="compositionally biased region" description="Basic and acidic residues" evidence="3">
    <location>
        <begin position="11"/>
        <end position="23"/>
    </location>
</feature>